<organism evidence="2 3">
    <name type="scientific">Bacteroides acidifaciens</name>
    <dbReference type="NCBI Taxonomy" id="85831"/>
    <lineage>
        <taxon>Bacteria</taxon>
        <taxon>Pseudomonadati</taxon>
        <taxon>Bacteroidota</taxon>
        <taxon>Bacteroidia</taxon>
        <taxon>Bacteroidales</taxon>
        <taxon>Bacteroidaceae</taxon>
        <taxon>Bacteroides</taxon>
    </lineage>
</organism>
<dbReference type="Proteomes" id="UP000491181">
    <property type="component" value="Unassembled WGS sequence"/>
</dbReference>
<dbReference type="AlphaFoldDB" id="A0A7K3MDI5"/>
<dbReference type="EMBL" id="SPPV01000002">
    <property type="protein sequence ID" value="TFU52805.1"/>
    <property type="molecule type" value="Genomic_DNA"/>
</dbReference>
<evidence type="ECO:0000313" key="4">
    <source>
        <dbReference type="Proteomes" id="UP000491181"/>
    </source>
</evidence>
<proteinExistence type="predicted"/>
<dbReference type="RefSeq" id="WP_135035252.1">
    <property type="nucleotide sequence ID" value="NZ_BLLS01000057.1"/>
</dbReference>
<dbReference type="Gene3D" id="2.170.15.10">
    <property type="entry name" value="Proaerolysin, chain A, domain 3"/>
    <property type="match status" value="1"/>
</dbReference>
<evidence type="ECO:0000313" key="3">
    <source>
        <dbReference type="Proteomes" id="UP000298073"/>
    </source>
</evidence>
<dbReference type="Proteomes" id="UP000298073">
    <property type="component" value="Unassembled WGS sequence"/>
</dbReference>
<reference evidence="1 4" key="2">
    <citation type="journal article" date="2020" name="Microbiome">
        <title>Single-cell genomics of uncultured bacteria reveals dietary fiber responders in the mouse gut microbiota.</title>
        <authorList>
            <person name="Chijiiwa R."/>
            <person name="Hosokawa M."/>
            <person name="Kogawa M."/>
            <person name="Nishikawa Y."/>
            <person name="Ide K."/>
            <person name="Sakanashi C."/>
            <person name="Takahashi K."/>
            <person name="Takeyama H."/>
        </authorList>
    </citation>
    <scope>NUCLEOTIDE SEQUENCE [LARGE SCALE GENOMIC DNA]</scope>
    <source>
        <strain evidence="1">IMSAGC_001</strain>
    </source>
</reference>
<dbReference type="OrthoDB" id="1049739at2"/>
<accession>A0A7K3MDI5</accession>
<evidence type="ECO:0000313" key="2">
    <source>
        <dbReference type="EMBL" id="TFU52805.1"/>
    </source>
</evidence>
<sequence length="380" mass="42354">MKKIMLLLVCILAFVSCEQEDVLSELQVKSNENELPLTRSAIDVPNAIEQLDGIPVNIKSVANGRYLSAESSGKYLYVAASDDGSLRQRWNIKQKGLMFRSNIFLVGGNDTFAPGYIQAFTNSSGSSYIPYLTSYFDGMTNIDVRTSSDGVSYTINTIGEVSPFPTRFRCMQPVKANSSSLIFDYPENKGDLVKWDIIPVDEFRIEEITYDLTTDDKLSVVPTQIATKTLVNDTDVAATRTLTFQETITNESSFSELVGLKITDKISATYKVAIAKFLDAEYTGETTSEYTWNYTVGQKETQTYTISETVTQEIPARTTIEAKLMATKYDATMTYIAKLYGINSGKTIYLKGKWNGVVVQESKIVLTQKGKVLRTIKLDK</sequence>
<evidence type="ECO:0000313" key="1">
    <source>
        <dbReference type="EMBL" id="GFH86787.1"/>
    </source>
</evidence>
<name>A0A7K3MDI5_9BACE</name>
<gene>
    <name evidence="2" type="ORF">E4T97_01805</name>
    <name evidence="1" type="ORF">IMSAGC001_02198</name>
</gene>
<comment type="caution">
    <text evidence="2">The sequence shown here is derived from an EMBL/GenBank/DDBJ whole genome shotgun (WGS) entry which is preliminary data.</text>
</comment>
<dbReference type="CDD" id="cd20240">
    <property type="entry name" value="PFM_aerolysin-like"/>
    <property type="match status" value="1"/>
</dbReference>
<protein>
    <submittedName>
        <fullName evidence="2">Uncharacterized protein</fullName>
    </submittedName>
</protein>
<reference evidence="2 3" key="1">
    <citation type="submission" date="2019-03" db="EMBL/GenBank/DDBJ databases">
        <title>Diversity of the mouse oral microbiome.</title>
        <authorList>
            <person name="Joseph S."/>
            <person name="Aduse-Opoku J."/>
            <person name="Curtis M."/>
            <person name="Wade W."/>
            <person name="Hashim A."/>
        </authorList>
    </citation>
    <scope>NUCLEOTIDE SEQUENCE [LARGE SCALE GENOMIC DNA]</scope>
    <source>
        <strain evidence="2 3">P2318</strain>
    </source>
</reference>
<dbReference type="EMBL" id="BLLS01000057">
    <property type="protein sequence ID" value="GFH86787.1"/>
    <property type="molecule type" value="Genomic_DNA"/>
</dbReference>
<dbReference type="SUPFAM" id="SSF56973">
    <property type="entry name" value="Aerolisin/ETX pore-forming domain"/>
    <property type="match status" value="1"/>
</dbReference>
<dbReference type="PROSITE" id="PS51257">
    <property type="entry name" value="PROKAR_LIPOPROTEIN"/>
    <property type="match status" value="1"/>
</dbReference>